<dbReference type="InterPro" id="IPR010432">
    <property type="entry name" value="RDD"/>
</dbReference>
<reference evidence="8 9" key="1">
    <citation type="submission" date="2018-11" db="EMBL/GenBank/DDBJ databases">
        <title>Aureibaculum marinum gen. nov., sp. nov., a member of the family Flavobacteriaceae isolated from the Bohai Sea.</title>
        <authorList>
            <person name="Ji X."/>
        </authorList>
    </citation>
    <scope>NUCLEOTIDE SEQUENCE [LARGE SCALE GENOMIC DNA]</scope>
    <source>
        <strain evidence="8 9">BH-SD17</strain>
    </source>
</reference>
<protein>
    <submittedName>
        <fullName evidence="8">RDD family protein</fullName>
    </submittedName>
</protein>
<evidence type="ECO:0000256" key="5">
    <source>
        <dbReference type="ARBA" id="ARBA00023136"/>
    </source>
</evidence>
<keyword evidence="3 6" id="KW-0812">Transmembrane</keyword>
<dbReference type="PANTHER" id="PTHR36115:SF4">
    <property type="entry name" value="MEMBRANE PROTEIN"/>
    <property type="match status" value="1"/>
</dbReference>
<evidence type="ECO:0000256" key="6">
    <source>
        <dbReference type="SAM" id="Phobius"/>
    </source>
</evidence>
<evidence type="ECO:0000313" key="8">
    <source>
        <dbReference type="EMBL" id="RPD96616.1"/>
    </source>
</evidence>
<dbReference type="RefSeq" id="WP_123897941.1">
    <property type="nucleotide sequence ID" value="NZ_RPFJ01000011.1"/>
</dbReference>
<evidence type="ECO:0000313" key="9">
    <source>
        <dbReference type="Proteomes" id="UP000270856"/>
    </source>
</evidence>
<keyword evidence="5 6" id="KW-0472">Membrane</keyword>
<feature type="transmembrane region" description="Helical" evidence="6">
    <location>
        <begin position="23"/>
        <end position="48"/>
    </location>
</feature>
<accession>A0A3N4NUB6</accession>
<dbReference type="Pfam" id="PF06271">
    <property type="entry name" value="RDD"/>
    <property type="match status" value="1"/>
</dbReference>
<comment type="caution">
    <text evidence="8">The sequence shown here is derived from an EMBL/GenBank/DDBJ whole genome shotgun (WGS) entry which is preliminary data.</text>
</comment>
<dbReference type="InterPro" id="IPR051791">
    <property type="entry name" value="Pra-immunoreactive"/>
</dbReference>
<evidence type="ECO:0000256" key="1">
    <source>
        <dbReference type="ARBA" id="ARBA00004651"/>
    </source>
</evidence>
<dbReference type="PANTHER" id="PTHR36115">
    <property type="entry name" value="PROLINE-RICH ANTIGEN HOMOLOG-RELATED"/>
    <property type="match status" value="1"/>
</dbReference>
<proteinExistence type="predicted"/>
<feature type="transmembrane region" description="Helical" evidence="6">
    <location>
        <begin position="68"/>
        <end position="86"/>
    </location>
</feature>
<keyword evidence="9" id="KW-1185">Reference proteome</keyword>
<evidence type="ECO:0000256" key="2">
    <source>
        <dbReference type="ARBA" id="ARBA00022475"/>
    </source>
</evidence>
<sequence>MEVLNLKEFKVTDEMLASKGKRLLNYIIDLCFFYLLFFLLGVILYLIAELTAIEGLINFLVEMENIDPLVDRLITTILIVVYYIILESLSQKSIGKLITNTIVVLENGKKPPFGVFIKRSLCRIIPFEQLSFLGKKGWHDSISKTFVVDSKIFEEQKRHYKNYQELGVNQD</sequence>
<dbReference type="OrthoDB" id="762068at2"/>
<dbReference type="AlphaFoldDB" id="A0A3N4NUB6"/>
<feature type="domain" description="RDD" evidence="7">
    <location>
        <begin position="17"/>
        <end position="130"/>
    </location>
</feature>
<comment type="subcellular location">
    <subcellularLocation>
        <location evidence="1">Cell membrane</location>
        <topology evidence="1">Multi-pass membrane protein</topology>
    </subcellularLocation>
</comment>
<gene>
    <name evidence="8" type="ORF">EGM88_09645</name>
</gene>
<evidence type="ECO:0000256" key="3">
    <source>
        <dbReference type="ARBA" id="ARBA00022692"/>
    </source>
</evidence>
<dbReference type="Proteomes" id="UP000270856">
    <property type="component" value="Unassembled WGS sequence"/>
</dbReference>
<organism evidence="8 9">
    <name type="scientific">Aureibaculum marinum</name>
    <dbReference type="NCBI Taxonomy" id="2487930"/>
    <lineage>
        <taxon>Bacteria</taxon>
        <taxon>Pseudomonadati</taxon>
        <taxon>Bacteroidota</taxon>
        <taxon>Flavobacteriia</taxon>
        <taxon>Flavobacteriales</taxon>
        <taxon>Flavobacteriaceae</taxon>
        <taxon>Aureibaculum</taxon>
    </lineage>
</organism>
<keyword evidence="4 6" id="KW-1133">Transmembrane helix</keyword>
<keyword evidence="2" id="KW-1003">Cell membrane</keyword>
<dbReference type="GO" id="GO:0005886">
    <property type="term" value="C:plasma membrane"/>
    <property type="evidence" value="ECO:0007669"/>
    <property type="project" value="UniProtKB-SubCell"/>
</dbReference>
<name>A0A3N4NUB6_9FLAO</name>
<dbReference type="EMBL" id="RPFJ01000011">
    <property type="protein sequence ID" value="RPD96616.1"/>
    <property type="molecule type" value="Genomic_DNA"/>
</dbReference>
<evidence type="ECO:0000259" key="7">
    <source>
        <dbReference type="Pfam" id="PF06271"/>
    </source>
</evidence>
<evidence type="ECO:0000256" key="4">
    <source>
        <dbReference type="ARBA" id="ARBA00022989"/>
    </source>
</evidence>